<feature type="transmembrane region" description="Helical" evidence="9">
    <location>
        <begin position="253"/>
        <end position="275"/>
    </location>
</feature>
<gene>
    <name evidence="11" type="ORF">GA0061080_101140</name>
</gene>
<dbReference type="GO" id="GO:0055085">
    <property type="term" value="P:transmembrane transport"/>
    <property type="evidence" value="ECO:0007669"/>
    <property type="project" value="InterPro"/>
</dbReference>
<feature type="transmembrane region" description="Helical" evidence="9">
    <location>
        <begin position="212"/>
        <end position="232"/>
    </location>
</feature>
<comment type="subcellular location">
    <subcellularLocation>
        <location evidence="1">Cell inner membrane</location>
        <topology evidence="1">Multi-pass membrane protein</topology>
    </subcellularLocation>
    <subcellularLocation>
        <location evidence="9">Cell membrane</location>
        <topology evidence="9">Multi-pass membrane protein</topology>
    </subcellularLocation>
</comment>
<dbReference type="PANTHER" id="PTHR43386">
    <property type="entry name" value="OLIGOPEPTIDE TRANSPORT SYSTEM PERMEASE PROTEIN APPC"/>
    <property type="match status" value="1"/>
</dbReference>
<feature type="transmembrane region" description="Helical" evidence="9">
    <location>
        <begin position="98"/>
        <end position="118"/>
    </location>
</feature>
<evidence type="ECO:0000256" key="3">
    <source>
        <dbReference type="ARBA" id="ARBA00022475"/>
    </source>
</evidence>
<accession>A0A1C4AJ68</accession>
<feature type="transmembrane region" description="Helical" evidence="9">
    <location>
        <begin position="21"/>
        <end position="45"/>
    </location>
</feature>
<evidence type="ECO:0000256" key="8">
    <source>
        <dbReference type="ARBA" id="ARBA00024202"/>
    </source>
</evidence>
<dbReference type="RefSeq" id="WP_091121779.1">
    <property type="nucleotide sequence ID" value="NZ_FMBA01000011.1"/>
</dbReference>
<dbReference type="PROSITE" id="PS50928">
    <property type="entry name" value="ABC_TM1"/>
    <property type="match status" value="1"/>
</dbReference>
<dbReference type="AlphaFoldDB" id="A0A1C4AJ68"/>
<evidence type="ECO:0000256" key="4">
    <source>
        <dbReference type="ARBA" id="ARBA00022519"/>
    </source>
</evidence>
<dbReference type="PANTHER" id="PTHR43386:SF5">
    <property type="entry name" value="PUTRESCINE EXPORT SYSTEM PERMEASE PROTEIN SAPC"/>
    <property type="match status" value="1"/>
</dbReference>
<dbReference type="InterPro" id="IPR050366">
    <property type="entry name" value="BP-dependent_transpt_permease"/>
</dbReference>
<organism evidence="11 12">
    <name type="scientific">Gilliamella intestini</name>
    <dbReference type="NCBI Taxonomy" id="1798183"/>
    <lineage>
        <taxon>Bacteria</taxon>
        <taxon>Pseudomonadati</taxon>
        <taxon>Pseudomonadota</taxon>
        <taxon>Gammaproteobacteria</taxon>
        <taxon>Orbales</taxon>
        <taxon>Orbaceae</taxon>
        <taxon>Gilliamella</taxon>
    </lineage>
</organism>
<keyword evidence="2 9" id="KW-0813">Transport</keyword>
<keyword evidence="7 9" id="KW-0472">Membrane</keyword>
<evidence type="ECO:0000313" key="12">
    <source>
        <dbReference type="Proteomes" id="UP000199698"/>
    </source>
</evidence>
<keyword evidence="6 9" id="KW-1133">Transmembrane helix</keyword>
<evidence type="ECO:0000256" key="1">
    <source>
        <dbReference type="ARBA" id="ARBA00004429"/>
    </source>
</evidence>
<dbReference type="CDD" id="cd06261">
    <property type="entry name" value="TM_PBP2"/>
    <property type="match status" value="1"/>
</dbReference>
<evidence type="ECO:0000256" key="7">
    <source>
        <dbReference type="ARBA" id="ARBA00023136"/>
    </source>
</evidence>
<comment type="similarity">
    <text evidence="8">Belongs to the binding-protein-dependent transport system permease family. OppBC subfamily.</text>
</comment>
<keyword evidence="5 9" id="KW-0812">Transmembrane</keyword>
<dbReference type="STRING" id="1798183.GA0061080_101140"/>
<feature type="domain" description="ABC transmembrane type-1" evidence="10">
    <location>
        <begin position="88"/>
        <end position="276"/>
    </location>
</feature>
<dbReference type="OrthoDB" id="7056486at2"/>
<proteinExistence type="inferred from homology"/>
<name>A0A1C4AJ68_9GAMM</name>
<feature type="transmembrane region" description="Helical" evidence="9">
    <location>
        <begin position="125"/>
        <end position="146"/>
    </location>
</feature>
<evidence type="ECO:0000256" key="6">
    <source>
        <dbReference type="ARBA" id="ARBA00022989"/>
    </source>
</evidence>
<evidence type="ECO:0000256" key="2">
    <source>
        <dbReference type="ARBA" id="ARBA00022448"/>
    </source>
</evidence>
<dbReference type="InterPro" id="IPR035906">
    <property type="entry name" value="MetI-like_sf"/>
</dbReference>
<evidence type="ECO:0000259" key="10">
    <source>
        <dbReference type="PROSITE" id="PS50928"/>
    </source>
</evidence>
<dbReference type="Proteomes" id="UP000199698">
    <property type="component" value="Unassembled WGS sequence"/>
</dbReference>
<keyword evidence="12" id="KW-1185">Reference proteome</keyword>
<evidence type="ECO:0000313" key="11">
    <source>
        <dbReference type="EMBL" id="SCB94569.1"/>
    </source>
</evidence>
<dbReference type="GO" id="GO:0005886">
    <property type="term" value="C:plasma membrane"/>
    <property type="evidence" value="ECO:0007669"/>
    <property type="project" value="UniProtKB-SubCell"/>
</dbReference>
<protein>
    <submittedName>
        <fullName evidence="11">Cationic peptide transport system permease protein</fullName>
    </submittedName>
</protein>
<keyword evidence="3" id="KW-1003">Cell membrane</keyword>
<dbReference type="Pfam" id="PF00528">
    <property type="entry name" value="BPD_transp_1"/>
    <property type="match status" value="1"/>
</dbReference>
<dbReference type="Gene3D" id="1.10.3720.10">
    <property type="entry name" value="MetI-like"/>
    <property type="match status" value="1"/>
</dbReference>
<evidence type="ECO:0000256" key="9">
    <source>
        <dbReference type="RuleBase" id="RU363032"/>
    </source>
</evidence>
<dbReference type="EMBL" id="FMBA01000011">
    <property type="protein sequence ID" value="SCB94569.1"/>
    <property type="molecule type" value="Genomic_DNA"/>
</dbReference>
<dbReference type="InterPro" id="IPR000515">
    <property type="entry name" value="MetI-like"/>
</dbReference>
<dbReference type="SUPFAM" id="SSF161098">
    <property type="entry name" value="MetI-like"/>
    <property type="match status" value="1"/>
</dbReference>
<reference evidence="12" key="1">
    <citation type="submission" date="2016-08" db="EMBL/GenBank/DDBJ databases">
        <authorList>
            <person name="Varghese N."/>
            <person name="Submissions Spin"/>
        </authorList>
    </citation>
    <scope>NUCLEOTIDE SEQUENCE [LARGE SCALE GENOMIC DNA]</scope>
    <source>
        <strain evidence="12">R-53144</strain>
    </source>
</reference>
<evidence type="ECO:0000256" key="5">
    <source>
        <dbReference type="ARBA" id="ARBA00022692"/>
    </source>
</evidence>
<sequence>MSRRARLLKNVNLSFNRLHSNLYLVVGFYGILALAFVALSTKWFFHAHLQPSYPALLPPAWWPNGDINHILGTNAKGQDIFGYLLIGYRSTISMTLKTVFYVVVIGGLINYLMFFVSLIRPFVLFIFKFCMVVPPLLGVIVISLLLGDDITNMLLVIGLSYTPRFIYNIHQNIINEWNKTYITAYRLDGLSSFSILNHYILPNILPVYLSEIVSLFGSIILSITMITFLGFANDASRPDLGMMMFQMKDIIATNYLAFLSPGIAVSATIIFVYLFNFGLYGRRAGT</sequence>
<keyword evidence="4" id="KW-0997">Cell inner membrane</keyword>